<gene>
    <name evidence="1" type="ORF">Aco03nite_062230</name>
</gene>
<keyword evidence="2" id="KW-1185">Reference proteome</keyword>
<accession>A0ABQ3XH45</accession>
<evidence type="ECO:0000313" key="2">
    <source>
        <dbReference type="Proteomes" id="UP000612282"/>
    </source>
</evidence>
<comment type="caution">
    <text evidence="1">The sequence shown here is derived from an EMBL/GenBank/DDBJ whole genome shotgun (WGS) entry which is preliminary data.</text>
</comment>
<sequence>MSKQALLNGSWLITVRPSLPDARAPQVRGHMRIEADETALRVSGDVYTRRGTVPDTIPPDSEPWYPTFPRSQYSWYFRSSGATFSGDVLTVAVVRHLWDRATSEFVASDTGTLTLSGDPDLSGTLRFGDVTAEVRATRTSTLYRGCRVEVDAMVNRSFPASATVGSGAVATFRSIYATAGWDLRVTTDEISIPDDADLTNAELQTLLTGHQRTATDDSWRLWLLVGSAQGGLFGIMFDDDTFPRQGAAGFADAGLGGSPVIDPAARNRRLNEVPAAFLRTLVHEAGHAFNLFHPKHDVHAPAIGTEIMNQTGDVIGFATVADPYPGNASFFFSEHDRLSLVHAPDPQVRPGWKNFGWGHGGLSSGLPTPVDVAGLAAADDGDEGLLLTVGLPGQAYVGEFLTAEVVLTNTGDRARDVTGLLTLAEGDLVFQRTSPRGELDHVLDIAVGCGPRPMVRLEPGESVTGRAQVFFTNQGVTFEQPGRHTVVARLTVDPLTVVTSAPAVIDIRMPGTDSELDISAKTLSAGVGRALALGDFTHDEGARALLTDLAEIHSGTDTGAASALVMANALARPFTDYRAGTTRAPDPAEADRFLDLALDGRTPLRAVELAVTVASPAEKDAPVVADTLNRLRDGARTIDADVDLDAGFDAAEQVAEDFVRPRAR</sequence>
<dbReference type="EMBL" id="BOMG01000077">
    <property type="protein sequence ID" value="GID57819.1"/>
    <property type="molecule type" value="Genomic_DNA"/>
</dbReference>
<name>A0ABQ3XH45_9ACTN</name>
<organism evidence="1 2">
    <name type="scientific">Actinoplanes couchii</name>
    <dbReference type="NCBI Taxonomy" id="403638"/>
    <lineage>
        <taxon>Bacteria</taxon>
        <taxon>Bacillati</taxon>
        <taxon>Actinomycetota</taxon>
        <taxon>Actinomycetes</taxon>
        <taxon>Micromonosporales</taxon>
        <taxon>Micromonosporaceae</taxon>
        <taxon>Actinoplanes</taxon>
    </lineage>
</organism>
<evidence type="ECO:0000313" key="1">
    <source>
        <dbReference type="EMBL" id="GID57819.1"/>
    </source>
</evidence>
<dbReference type="Proteomes" id="UP000612282">
    <property type="component" value="Unassembled WGS sequence"/>
</dbReference>
<proteinExistence type="predicted"/>
<protein>
    <submittedName>
        <fullName evidence="1">Uncharacterized protein</fullName>
    </submittedName>
</protein>
<dbReference type="RefSeq" id="WP_203801128.1">
    <property type="nucleotide sequence ID" value="NZ_BAAAQE010000099.1"/>
</dbReference>
<reference evidence="1 2" key="1">
    <citation type="submission" date="2021-01" db="EMBL/GenBank/DDBJ databases">
        <title>Whole genome shotgun sequence of Actinoplanes couchii NBRC 106145.</title>
        <authorList>
            <person name="Komaki H."/>
            <person name="Tamura T."/>
        </authorList>
    </citation>
    <scope>NUCLEOTIDE SEQUENCE [LARGE SCALE GENOMIC DNA]</scope>
    <source>
        <strain evidence="1 2">NBRC 106145</strain>
    </source>
</reference>